<evidence type="ECO:0000256" key="1">
    <source>
        <dbReference type="ARBA" id="ARBA00004613"/>
    </source>
</evidence>
<feature type="chain" id="PRO_5008517284" description="Fatty-acid and retinol-binding protein 1" evidence="8">
    <location>
        <begin position="22"/>
        <end position="191"/>
    </location>
</feature>
<evidence type="ECO:0000313" key="9">
    <source>
        <dbReference type="EMBL" id="AMQ99049.1"/>
    </source>
</evidence>
<keyword evidence="6" id="KW-0175">Coiled coil</keyword>
<evidence type="ECO:0000256" key="5">
    <source>
        <dbReference type="ARBA" id="ARBA00022729"/>
    </source>
</evidence>
<dbReference type="Gene3D" id="1.20.120.1100">
    <property type="match status" value="1"/>
</dbReference>
<reference evidence="9" key="1">
    <citation type="submission" date="2016-03" db="EMBL/GenBank/DDBJ databases">
        <title>Characterization of Three Novel Fatty Acid- and Retinoid-Binding Protein Genes (Ha-far-1, Ha-far-2 and Hf-far-1) from the Cereal Cyst Nematodes Heterodera avenae and H. filipjevi.</title>
        <authorList>
            <person name="Peng D."/>
            <person name="Luo L."/>
            <person name="Qiao F."/>
        </authorList>
    </citation>
    <scope>NUCLEOTIDE SEQUENCE</scope>
</reference>
<proteinExistence type="evidence at transcript level"/>
<evidence type="ECO:0000256" key="6">
    <source>
        <dbReference type="ARBA" id="ARBA00023054"/>
    </source>
</evidence>
<evidence type="ECO:0000256" key="2">
    <source>
        <dbReference type="ARBA" id="ARBA00006648"/>
    </source>
</evidence>
<dbReference type="Pfam" id="PF05823">
    <property type="entry name" value="Gp-FAR-1"/>
    <property type="match status" value="1"/>
</dbReference>
<keyword evidence="5 8" id="KW-0732">Signal</keyword>
<organism evidence="9">
    <name type="scientific">Heterodera filipjevi</name>
    <dbReference type="NCBI Taxonomy" id="157853"/>
    <lineage>
        <taxon>Eukaryota</taxon>
        <taxon>Metazoa</taxon>
        <taxon>Ecdysozoa</taxon>
        <taxon>Nematoda</taxon>
        <taxon>Chromadorea</taxon>
        <taxon>Rhabditida</taxon>
        <taxon>Tylenchina</taxon>
        <taxon>Tylenchomorpha</taxon>
        <taxon>Tylenchoidea</taxon>
        <taxon>Heteroderidae</taxon>
        <taxon>Heteroderinae</taxon>
        <taxon>Heterodera</taxon>
    </lineage>
</organism>
<comment type="subcellular location">
    <subcellularLocation>
        <location evidence="1">Secreted</location>
    </subcellularLocation>
</comment>
<comment type="similarity">
    <text evidence="2">Belongs to the fatty-acid and retinol-binding protein (FARBP) family.</text>
</comment>
<dbReference type="PANTHER" id="PTHR31418">
    <property type="entry name" value="FATTY-ACID AND RETINOL-BINDING PROTEIN 1"/>
    <property type="match status" value="1"/>
</dbReference>
<dbReference type="AlphaFoldDB" id="A0A1B0V834"/>
<dbReference type="GO" id="GO:0008289">
    <property type="term" value="F:lipid binding"/>
    <property type="evidence" value="ECO:0007669"/>
    <property type="project" value="UniProtKB-KW"/>
</dbReference>
<feature type="signal peptide" evidence="8">
    <location>
        <begin position="1"/>
        <end position="21"/>
    </location>
</feature>
<protein>
    <recommendedName>
        <fullName evidence="3">Fatty-acid and retinol-binding protein 1</fullName>
    </recommendedName>
</protein>
<dbReference type="PANTHER" id="PTHR31418:SF7">
    <property type="entry name" value="FATTY-ACID AND RETINOL-BINDING PROTEIN 1"/>
    <property type="match status" value="1"/>
</dbReference>
<dbReference type="GO" id="GO:0005576">
    <property type="term" value="C:extracellular region"/>
    <property type="evidence" value="ECO:0007669"/>
    <property type="project" value="UniProtKB-SubCell"/>
</dbReference>
<evidence type="ECO:0000256" key="3">
    <source>
        <dbReference type="ARBA" id="ARBA00017453"/>
    </source>
</evidence>
<name>A0A1B0V834_9BILA</name>
<keyword evidence="4" id="KW-0964">Secreted</keyword>
<sequence>MNAILSSLIFFGAFLLASLHAATLPPIDINSIPQEYRELIPTEVTDFYNTLTEEDKQALKEVAERHEEFQTEDQAMEALKAKSEKLYNKAVELRNLVKGKIDVLEPSAKEFVTGMIEKAKAMRPKAGEKPNLEELRKTANELIEKFKALSDGAKESLKTNFPKISGVIQNEKFQALAKSLLKPAEGAAPAA</sequence>
<evidence type="ECO:0000256" key="4">
    <source>
        <dbReference type="ARBA" id="ARBA00022525"/>
    </source>
</evidence>
<evidence type="ECO:0000256" key="7">
    <source>
        <dbReference type="ARBA" id="ARBA00023121"/>
    </source>
</evidence>
<gene>
    <name evidence="9" type="primary">Hf-far-1</name>
</gene>
<dbReference type="InterPro" id="IPR008632">
    <property type="entry name" value="Gp-FAR-1"/>
</dbReference>
<dbReference type="EMBL" id="KU877268">
    <property type="protein sequence ID" value="AMQ99049.1"/>
    <property type="molecule type" value="mRNA"/>
</dbReference>
<accession>A0A1B0V834</accession>
<keyword evidence="7" id="KW-0446">Lipid-binding</keyword>
<evidence type="ECO:0000256" key="8">
    <source>
        <dbReference type="SAM" id="SignalP"/>
    </source>
</evidence>